<dbReference type="RefSeq" id="WP_128421623.1">
    <property type="nucleotide sequence ID" value="NZ_CP049017.1"/>
</dbReference>
<evidence type="ECO:0000313" key="4">
    <source>
        <dbReference type="Proteomes" id="UP000239898"/>
    </source>
</evidence>
<reference evidence="3 4" key="1">
    <citation type="submission" date="2016-08" db="EMBL/GenBank/DDBJ databases">
        <title>Evolution of the type three secretion system and type three effector repertoires in Xanthomonas.</title>
        <authorList>
            <person name="Merda D."/>
            <person name="Briand M."/>
            <person name="Bosis E."/>
            <person name="Rousseau C."/>
            <person name="Portier P."/>
            <person name="Jacques M.-A."/>
            <person name="Fischer-Le Saux M."/>
        </authorList>
    </citation>
    <scope>NUCLEOTIDE SEQUENCE [LARGE SCALE GENOMIC DNA]</scope>
    <source>
        <strain evidence="3 4">CFBP 4691</strain>
    </source>
</reference>
<name>A0A2S6ZB77_9XANT</name>
<keyword evidence="4" id="KW-1185">Reference proteome</keyword>
<evidence type="ECO:0000313" key="3">
    <source>
        <dbReference type="EMBL" id="PPT81955.1"/>
    </source>
</evidence>
<dbReference type="EMBL" id="MIGX01000135">
    <property type="protein sequence ID" value="PPT81955.1"/>
    <property type="molecule type" value="Genomic_DNA"/>
</dbReference>
<keyword evidence="2" id="KW-1133">Transmembrane helix</keyword>
<protein>
    <submittedName>
        <fullName evidence="3">Uncharacterized protein</fullName>
    </submittedName>
</protein>
<gene>
    <name evidence="3" type="ORF">XthCFBP4691_17795</name>
</gene>
<comment type="caution">
    <text evidence="3">The sequence shown here is derived from an EMBL/GenBank/DDBJ whole genome shotgun (WGS) entry which is preliminary data.</text>
</comment>
<keyword evidence="2" id="KW-0472">Membrane</keyword>
<feature type="compositionally biased region" description="Basic and acidic residues" evidence="1">
    <location>
        <begin position="1"/>
        <end position="14"/>
    </location>
</feature>
<feature type="region of interest" description="Disordered" evidence="1">
    <location>
        <begin position="1"/>
        <end position="23"/>
    </location>
</feature>
<sequence>MEQDAPMHRHDAPRCHSTPAPLRACRRPPPGIGAHRYRIWADAGGGLRAVRHGWSWQVFALPYPPTPPSRLPAAMWLLPHAAAWAVLVQALGAPVLLGMLLELAWRLPRAGRGHRWHARRLRAQGWRPCARVLAIHAEAALLTAAIRGTPTARGR</sequence>
<proteinExistence type="predicted"/>
<dbReference type="Proteomes" id="UP000239898">
    <property type="component" value="Unassembled WGS sequence"/>
</dbReference>
<evidence type="ECO:0000256" key="2">
    <source>
        <dbReference type="SAM" id="Phobius"/>
    </source>
</evidence>
<dbReference type="AlphaFoldDB" id="A0A2S6ZB77"/>
<keyword evidence="2" id="KW-0812">Transmembrane</keyword>
<feature type="transmembrane region" description="Helical" evidence="2">
    <location>
        <begin position="81"/>
        <end position="105"/>
    </location>
</feature>
<organism evidence="3 4">
    <name type="scientific">Xanthomonas theicola</name>
    <dbReference type="NCBI Taxonomy" id="56464"/>
    <lineage>
        <taxon>Bacteria</taxon>
        <taxon>Pseudomonadati</taxon>
        <taxon>Pseudomonadota</taxon>
        <taxon>Gammaproteobacteria</taxon>
        <taxon>Lysobacterales</taxon>
        <taxon>Lysobacteraceae</taxon>
        <taxon>Xanthomonas</taxon>
    </lineage>
</organism>
<accession>A0A2S6ZB77</accession>
<evidence type="ECO:0000256" key="1">
    <source>
        <dbReference type="SAM" id="MobiDB-lite"/>
    </source>
</evidence>